<dbReference type="STRING" id="1765722.AT728_38040"/>
<feature type="binding site" evidence="7">
    <location>
        <position position="39"/>
    </location>
    <ligand>
        <name>ATP</name>
        <dbReference type="ChEBI" id="CHEBI:30616"/>
    </ligand>
</feature>
<accession>A0A0W7WQS7</accession>
<dbReference type="InterPro" id="IPR008271">
    <property type="entry name" value="Ser/Thr_kinase_AS"/>
</dbReference>
<dbReference type="Pfam" id="PF00069">
    <property type="entry name" value="Pkinase"/>
    <property type="match status" value="1"/>
</dbReference>
<protein>
    <recommendedName>
        <fullName evidence="1">non-specific serine/threonine protein kinase</fullName>
        <ecNumber evidence="1">2.7.11.1</ecNumber>
    </recommendedName>
</protein>
<dbReference type="Pfam" id="PF00496">
    <property type="entry name" value="SBP_bac_5"/>
    <property type="match status" value="1"/>
</dbReference>
<dbReference type="PROSITE" id="PS50011">
    <property type="entry name" value="PROTEIN_KINASE_DOM"/>
    <property type="match status" value="1"/>
</dbReference>
<evidence type="ECO:0000256" key="1">
    <source>
        <dbReference type="ARBA" id="ARBA00012513"/>
    </source>
</evidence>
<sequence length="1007" mass="104817">MRGTVLDGRYALTERIGAGGMGAVWRARDARLDREVAVKLLGLPPDTSAAERDRMLALFAREGRAAAALDSSYIVPVFDHGTDGDIPYLVMPLLSGRTVTELLAGGHGLPPRRVARIAAQVCRALAVAHRAGIVHRDIKPANVMVTDEGTAKVLDFGIAKFLDAATGAGGYLTRTADSPIGTLHYMAPERFTRAPGDGRTDVYALGCMVHEMLTGSPPFDAPSAAALMHCHVYETPDRPSVRRPELAPAWDELVGRMLAKPPADRPDAEQARIALEALAVPGPSSSAPDLPRQALPAPDLPRHALPEPGPSKPDVPEPDSPKADLSKPDLSKPAAFGPAPTTSGFPAPGAPGSPAPSAATGMGFGTGTAAAGTPPRLPTSYPLPPPRPSAPPPAPTAPPHAPPRRPLWRTWWIPGGAAVTAAALVAALTLTDAFGGGGDGNGDGGGGGGGGGKEKGGASSAQPVGAPGTVAARARTETLVAGTAKDARGPAPAVTGARRGGEVTVLEPTELTDTDPGKMWSGADRIMARLVYRSLTGLKTLPDGTVRLVGDLATDAGRASEGGRVWTFTLKDGVTYEDGRPVRAQDFVHAVERTLAKDFVLGDRTLHTWILGPKTAADLGTKQIALPPGAITAPDDRTVVYRLDRARPDFNVALASPSGVPVPAGAGGTGAAPGTPPATGPYRVGDRKPGKDIVLSRNPEWDAGSDPLRTAYPDSYRIESNVMTEQIARRTAGAGVDAAVMSFNGSLRKNDLAGVPNSTRRLSAPSPFVQAYVINTSRVKDRRVRQAIATAMPSDDVLRASNEGGTVHHNLLPPGVRGARPFDLYEAGAHGDPAKAMSLLREAGKVGYRLTLGHAAPTDADRAEVVEAALERAGFRVETEQADISKFYGNAGAGKYDLFRIGVGGSLPVASSFLPDYFDGAFSYPTTSNYSRLKSSGVDTAMKAAGAAGTVESAGRLWSAVDRRLMEEAAAVPVYVPTRTLLYSKALGGLQIDLDGVSPLNAYVRRR</sequence>
<comment type="caution">
    <text evidence="10">The sequence shown here is derived from an EMBL/GenBank/DDBJ whole genome shotgun (WGS) entry which is preliminary data.</text>
</comment>
<dbReference type="SMART" id="SM00220">
    <property type="entry name" value="S_TKc"/>
    <property type="match status" value="1"/>
</dbReference>
<keyword evidence="3" id="KW-0808">Transferase</keyword>
<evidence type="ECO:0000256" key="5">
    <source>
        <dbReference type="ARBA" id="ARBA00022777"/>
    </source>
</evidence>
<keyword evidence="6 7" id="KW-0067">ATP-binding</keyword>
<dbReference type="EC" id="2.7.11.1" evidence="1"/>
<dbReference type="PANTHER" id="PTHR43289">
    <property type="entry name" value="MITOGEN-ACTIVATED PROTEIN KINASE KINASE KINASE 20-RELATED"/>
    <property type="match status" value="1"/>
</dbReference>
<dbReference type="EMBL" id="LOCL01000084">
    <property type="protein sequence ID" value="KUF12962.1"/>
    <property type="molecule type" value="Genomic_DNA"/>
</dbReference>
<dbReference type="Gene3D" id="1.10.510.10">
    <property type="entry name" value="Transferase(Phosphotransferase) domain 1"/>
    <property type="match status" value="1"/>
</dbReference>
<dbReference type="Gene3D" id="3.40.190.10">
    <property type="entry name" value="Periplasmic binding protein-like II"/>
    <property type="match status" value="1"/>
</dbReference>
<gene>
    <name evidence="10" type="ORF">AT728_38040</name>
</gene>
<evidence type="ECO:0000256" key="2">
    <source>
        <dbReference type="ARBA" id="ARBA00022527"/>
    </source>
</evidence>
<reference evidence="10 11" key="1">
    <citation type="submission" date="2015-12" db="EMBL/GenBank/DDBJ databases">
        <title>Draft genome sequence of Streptomyces silvensis ATCC 53525, a producer of novel hormone antagonists.</title>
        <authorList>
            <person name="Johnston C.W."/>
            <person name="Li Y."/>
            <person name="Magarvey N.A."/>
        </authorList>
    </citation>
    <scope>NUCLEOTIDE SEQUENCE [LARGE SCALE GENOMIC DNA]</scope>
    <source>
        <strain evidence="10 11">ATCC 53525</strain>
    </source>
</reference>
<name>A0A0W7WQS7_9ACTN</name>
<keyword evidence="2" id="KW-0723">Serine/threonine-protein kinase</keyword>
<dbReference type="PROSITE" id="PS00107">
    <property type="entry name" value="PROTEIN_KINASE_ATP"/>
    <property type="match status" value="1"/>
</dbReference>
<feature type="region of interest" description="Disordered" evidence="8">
    <location>
        <begin position="281"/>
        <end position="403"/>
    </location>
</feature>
<dbReference type="OrthoDB" id="3913057at2"/>
<dbReference type="InterPro" id="IPR017441">
    <property type="entry name" value="Protein_kinase_ATP_BS"/>
</dbReference>
<evidence type="ECO:0000256" key="8">
    <source>
        <dbReference type="SAM" id="MobiDB-lite"/>
    </source>
</evidence>
<keyword evidence="4 7" id="KW-0547">Nucleotide-binding</keyword>
<feature type="compositionally biased region" description="Pro residues" evidence="8">
    <location>
        <begin position="375"/>
        <end position="401"/>
    </location>
</feature>
<evidence type="ECO:0000256" key="6">
    <source>
        <dbReference type="ARBA" id="ARBA00022840"/>
    </source>
</evidence>
<dbReference type="Gene3D" id="3.30.200.20">
    <property type="entry name" value="Phosphorylase Kinase, domain 1"/>
    <property type="match status" value="1"/>
</dbReference>
<dbReference type="GO" id="GO:0004674">
    <property type="term" value="F:protein serine/threonine kinase activity"/>
    <property type="evidence" value="ECO:0007669"/>
    <property type="project" value="UniProtKB-KW"/>
</dbReference>
<dbReference type="Proteomes" id="UP000054804">
    <property type="component" value="Unassembled WGS sequence"/>
</dbReference>
<dbReference type="InterPro" id="IPR000719">
    <property type="entry name" value="Prot_kinase_dom"/>
</dbReference>
<dbReference type="Gene3D" id="3.10.105.10">
    <property type="entry name" value="Dipeptide-binding Protein, Domain 3"/>
    <property type="match status" value="1"/>
</dbReference>
<keyword evidence="5" id="KW-0418">Kinase</keyword>
<dbReference type="GO" id="GO:0005524">
    <property type="term" value="F:ATP binding"/>
    <property type="evidence" value="ECO:0007669"/>
    <property type="project" value="UniProtKB-UniRule"/>
</dbReference>
<evidence type="ECO:0000313" key="10">
    <source>
        <dbReference type="EMBL" id="KUF12962.1"/>
    </source>
</evidence>
<keyword evidence="11" id="KW-1185">Reference proteome</keyword>
<evidence type="ECO:0000256" key="3">
    <source>
        <dbReference type="ARBA" id="ARBA00022679"/>
    </source>
</evidence>
<feature type="region of interest" description="Disordered" evidence="8">
    <location>
        <begin position="664"/>
        <end position="690"/>
    </location>
</feature>
<proteinExistence type="predicted"/>
<dbReference type="CDD" id="cd14014">
    <property type="entry name" value="STKc_PknB_like"/>
    <property type="match status" value="1"/>
</dbReference>
<dbReference type="PROSITE" id="PS00108">
    <property type="entry name" value="PROTEIN_KINASE_ST"/>
    <property type="match status" value="1"/>
</dbReference>
<dbReference type="RefSeq" id="WP_058852826.1">
    <property type="nucleotide sequence ID" value="NZ_LOCL01000084.1"/>
</dbReference>
<feature type="compositionally biased region" description="Low complexity" evidence="8">
    <location>
        <begin position="337"/>
        <end position="347"/>
    </location>
</feature>
<evidence type="ECO:0000256" key="7">
    <source>
        <dbReference type="PROSITE-ProRule" id="PRU10141"/>
    </source>
</evidence>
<organism evidence="10 11">
    <name type="scientific">Streptomyces silvensis</name>
    <dbReference type="NCBI Taxonomy" id="1765722"/>
    <lineage>
        <taxon>Bacteria</taxon>
        <taxon>Bacillati</taxon>
        <taxon>Actinomycetota</taxon>
        <taxon>Actinomycetes</taxon>
        <taxon>Kitasatosporales</taxon>
        <taxon>Streptomycetaceae</taxon>
        <taxon>Streptomyces</taxon>
    </lineage>
</organism>
<evidence type="ECO:0000259" key="9">
    <source>
        <dbReference type="PROSITE" id="PS50011"/>
    </source>
</evidence>
<feature type="region of interest" description="Disordered" evidence="8">
    <location>
        <begin position="441"/>
        <end position="467"/>
    </location>
</feature>
<feature type="compositionally biased region" description="Low complexity" evidence="8">
    <location>
        <begin position="355"/>
        <end position="374"/>
    </location>
</feature>
<dbReference type="InterPro" id="IPR011009">
    <property type="entry name" value="Kinase-like_dom_sf"/>
</dbReference>
<feature type="compositionally biased region" description="Basic and acidic residues" evidence="8">
    <location>
        <begin position="319"/>
        <end position="330"/>
    </location>
</feature>
<dbReference type="AlphaFoldDB" id="A0A0W7WQS7"/>
<dbReference type="InterPro" id="IPR000914">
    <property type="entry name" value="SBP_5_dom"/>
</dbReference>
<evidence type="ECO:0000256" key="4">
    <source>
        <dbReference type="ARBA" id="ARBA00022741"/>
    </source>
</evidence>
<feature type="domain" description="Protein kinase" evidence="9">
    <location>
        <begin position="10"/>
        <end position="278"/>
    </location>
</feature>
<feature type="compositionally biased region" description="Gly residues" evidence="8">
    <location>
        <begin position="441"/>
        <end position="451"/>
    </location>
</feature>
<dbReference type="SUPFAM" id="SSF56112">
    <property type="entry name" value="Protein kinase-like (PK-like)"/>
    <property type="match status" value="1"/>
</dbReference>
<evidence type="ECO:0000313" key="11">
    <source>
        <dbReference type="Proteomes" id="UP000054804"/>
    </source>
</evidence>
<dbReference type="PANTHER" id="PTHR43289:SF6">
    <property type="entry name" value="SERINE_THREONINE-PROTEIN KINASE NEKL-3"/>
    <property type="match status" value="1"/>
</dbReference>
<dbReference type="SUPFAM" id="SSF53850">
    <property type="entry name" value="Periplasmic binding protein-like II"/>
    <property type="match status" value="1"/>
</dbReference>